<organism evidence="1 2">
    <name type="scientific">Caldimonas brevitalea</name>
    <dbReference type="NCBI Taxonomy" id="413882"/>
    <lineage>
        <taxon>Bacteria</taxon>
        <taxon>Pseudomonadati</taxon>
        <taxon>Pseudomonadota</taxon>
        <taxon>Betaproteobacteria</taxon>
        <taxon>Burkholderiales</taxon>
        <taxon>Sphaerotilaceae</taxon>
        <taxon>Caldimonas</taxon>
    </lineage>
</organism>
<evidence type="ECO:0000313" key="2">
    <source>
        <dbReference type="Proteomes" id="UP000035352"/>
    </source>
</evidence>
<dbReference type="Proteomes" id="UP000035352">
    <property type="component" value="Chromosome"/>
</dbReference>
<accession>A0A0G3BLG3</accession>
<dbReference type="STRING" id="413882.AAW51_2112"/>
<gene>
    <name evidence="1" type="ORF">AAW51_2112</name>
</gene>
<dbReference type="EMBL" id="CP011371">
    <property type="protein sequence ID" value="AKJ28803.1"/>
    <property type="molecule type" value="Genomic_DNA"/>
</dbReference>
<sequence>MTAEVLSDDDIWEIAKAYGFVTGERSAYLRPELWHIRFVRELQYRHADSLARAAKNVASRDVRALLLGVAANMKRAR</sequence>
<keyword evidence="2" id="KW-1185">Reference proteome</keyword>
<name>A0A0G3BLG3_9BURK</name>
<reference evidence="1 2" key="1">
    <citation type="submission" date="2015-05" db="EMBL/GenBank/DDBJ databases">
        <authorList>
            <person name="Tang B."/>
            <person name="Yu Y."/>
        </authorList>
    </citation>
    <scope>NUCLEOTIDE SEQUENCE [LARGE SCALE GENOMIC DNA]</scope>
    <source>
        <strain evidence="1 2">DSM 7029</strain>
    </source>
</reference>
<dbReference type="KEGG" id="pbh:AAW51_2112"/>
<evidence type="ECO:0000313" key="1">
    <source>
        <dbReference type="EMBL" id="AKJ28803.1"/>
    </source>
</evidence>
<dbReference type="RefSeq" id="WP_047194587.1">
    <property type="nucleotide sequence ID" value="NZ_CP011371.1"/>
</dbReference>
<dbReference type="AlphaFoldDB" id="A0A0G3BLG3"/>
<proteinExistence type="predicted"/>
<protein>
    <submittedName>
        <fullName evidence="1">Uncharacterized protein</fullName>
    </submittedName>
</protein>